<dbReference type="EMBL" id="JAXBCZ010000001">
    <property type="protein sequence ID" value="MEA1303659.1"/>
    <property type="molecule type" value="Genomic_DNA"/>
</dbReference>
<keyword evidence="1" id="KW-0472">Membrane</keyword>
<gene>
    <name evidence="2" type="ORF">QU665_00930</name>
</gene>
<dbReference type="Proteomes" id="UP001289581">
    <property type="component" value="Unassembled WGS sequence"/>
</dbReference>
<reference evidence="2 3" key="1">
    <citation type="submission" date="2023-06" db="EMBL/GenBank/DDBJ databases">
        <title>Actinomyces orist ORNL 0101 HMT-893 genome.</title>
        <authorList>
            <person name="Johnston C.D."/>
            <person name="Chen T."/>
            <person name="Dewhirst F.E."/>
        </authorList>
    </citation>
    <scope>NUCLEOTIDE SEQUENCE [LARGE SCALE GENOMIC DNA]</scope>
    <source>
        <strain evidence="2 3">ORNL 0101</strain>
    </source>
</reference>
<keyword evidence="3" id="KW-1185">Reference proteome</keyword>
<evidence type="ECO:0000313" key="3">
    <source>
        <dbReference type="Proteomes" id="UP001289581"/>
    </source>
</evidence>
<evidence type="ECO:0000256" key="1">
    <source>
        <dbReference type="SAM" id="Phobius"/>
    </source>
</evidence>
<evidence type="ECO:0000313" key="2">
    <source>
        <dbReference type="EMBL" id="MEA1303659.1"/>
    </source>
</evidence>
<comment type="caution">
    <text evidence="2">The sequence shown here is derived from an EMBL/GenBank/DDBJ whole genome shotgun (WGS) entry which is preliminary data.</text>
</comment>
<protein>
    <submittedName>
        <fullName evidence="2">Uncharacterized protein</fullName>
    </submittedName>
</protein>
<dbReference type="AlphaFoldDB" id="A0AAW9KNQ1"/>
<organism evidence="2 3">
    <name type="scientific">Actinomyces oris</name>
    <dbReference type="NCBI Taxonomy" id="544580"/>
    <lineage>
        <taxon>Bacteria</taxon>
        <taxon>Bacillati</taxon>
        <taxon>Actinomycetota</taxon>
        <taxon>Actinomycetes</taxon>
        <taxon>Actinomycetales</taxon>
        <taxon>Actinomycetaceae</taxon>
        <taxon>Actinomyces</taxon>
    </lineage>
</organism>
<keyword evidence="1" id="KW-0812">Transmembrane</keyword>
<name>A0AAW9KNQ1_9ACTO</name>
<feature type="transmembrane region" description="Helical" evidence="1">
    <location>
        <begin position="33"/>
        <end position="54"/>
    </location>
</feature>
<dbReference type="RefSeq" id="WP_315545269.1">
    <property type="nucleotide sequence ID" value="NZ_JAXBCZ010000001.1"/>
</dbReference>
<keyword evidence="1" id="KW-1133">Transmembrane helix</keyword>
<proteinExistence type="predicted"/>
<accession>A0AAW9KNQ1</accession>
<sequence length="261" mass="28337">MFDALTSPQPSPTVDPIHVVVSSSAGSSGYSEVLVSAAAALLVAAIGAFATFYVSRRQNDTAVSNSKEAAEAAEKSANIASDAQARVARMQSNSEELLSYATRNAEEKRKRYGRWIEVFSEYVQEFPEVSKVVGDNVDKVESTLPKDIFSVASGEVAQRFARMQVSIWSLGLHKRVKGEEMKRTEREDLAFLRLRVDVLVAMCKDIIGPSATDTPLSAWGALNGKSLVGNPELVEVMAMSDAEIDDILHVIPQFSADSFSD</sequence>